<proteinExistence type="predicted"/>
<evidence type="ECO:0008006" key="18">
    <source>
        <dbReference type="Google" id="ProtNLM"/>
    </source>
</evidence>
<dbReference type="EMBL" id="QRUO01000024">
    <property type="protein sequence ID" value="RGR67033.1"/>
    <property type="molecule type" value="Genomic_DNA"/>
</dbReference>
<organism evidence="2 10">
    <name type="scientific">Bacteroides caccae</name>
    <dbReference type="NCBI Taxonomy" id="47678"/>
    <lineage>
        <taxon>Bacteria</taxon>
        <taxon>Pseudomonadati</taxon>
        <taxon>Bacteroidota</taxon>
        <taxon>Bacteroidia</taxon>
        <taxon>Bacteroidales</taxon>
        <taxon>Bacteroidaceae</taxon>
        <taxon>Bacteroides</taxon>
    </lineage>
</organism>
<evidence type="ECO:0000313" key="9">
    <source>
        <dbReference type="EMBL" id="RHH88219.1"/>
    </source>
</evidence>
<feature type="transmembrane region" description="Helical" evidence="1">
    <location>
        <begin position="109"/>
        <end position="132"/>
    </location>
</feature>
<dbReference type="EMBL" id="VVYJ01000001">
    <property type="protein sequence ID" value="KAA5481457.1"/>
    <property type="molecule type" value="Genomic_DNA"/>
</dbReference>
<evidence type="ECO:0000313" key="16">
    <source>
        <dbReference type="Proteomes" id="UP000475905"/>
    </source>
</evidence>
<reference evidence="2 10" key="1">
    <citation type="submission" date="2015-09" db="EMBL/GenBank/DDBJ databases">
        <authorList>
            <consortium name="Pathogen Informatics"/>
        </authorList>
    </citation>
    <scope>NUCLEOTIDE SEQUENCE [LARGE SCALE GENOMIC DNA]</scope>
    <source>
        <strain evidence="2 10">2789STDY5834880</strain>
    </source>
</reference>
<accession>A0A174H714</accession>
<protein>
    <recommendedName>
        <fullName evidence="18">HTH luxR-type domain-containing protein</fullName>
    </recommendedName>
</protein>
<dbReference type="Proteomes" id="UP000427825">
    <property type="component" value="Unassembled WGS sequence"/>
</dbReference>
<dbReference type="RefSeq" id="WP_022041595.1">
    <property type="nucleotide sequence ID" value="NZ_CAXSLD010000017.1"/>
</dbReference>
<dbReference type="EMBL" id="VVYF01000001">
    <property type="protein sequence ID" value="KAA5495821.1"/>
    <property type="molecule type" value="Genomic_DNA"/>
</dbReference>
<feature type="transmembrane region" description="Helical" evidence="1">
    <location>
        <begin position="12"/>
        <end position="32"/>
    </location>
</feature>
<keyword evidence="1" id="KW-0472">Membrane</keyword>
<evidence type="ECO:0000313" key="6">
    <source>
        <dbReference type="EMBL" id="RGR67033.1"/>
    </source>
</evidence>
<dbReference type="AlphaFoldDB" id="A0A174H714"/>
<feature type="transmembrane region" description="Helical" evidence="1">
    <location>
        <begin position="73"/>
        <end position="94"/>
    </location>
</feature>
<dbReference type="EMBL" id="VVYP01000002">
    <property type="protein sequence ID" value="KAA5465753.1"/>
    <property type="molecule type" value="Genomic_DNA"/>
</dbReference>
<keyword evidence="1" id="KW-1133">Transmembrane helix</keyword>
<gene>
    <name evidence="9" type="ORF">DW190_13995</name>
    <name evidence="8" type="ORF">DW794_19350</name>
    <name evidence="6" type="ORF">DWY26_19165</name>
    <name evidence="7" type="ORF">DXA49_11155</name>
    <name evidence="2" type="ORF">ERS852494_00522</name>
    <name evidence="5" type="ORF">F2Y35_00900</name>
    <name evidence="3" type="ORF">F2Y36_01860</name>
    <name evidence="4" type="ORF">F2Y39_02095</name>
</gene>
<dbReference type="EMBL" id="CZAI01000001">
    <property type="protein sequence ID" value="CUO68850.1"/>
    <property type="molecule type" value="Genomic_DNA"/>
</dbReference>
<evidence type="ECO:0000313" key="3">
    <source>
        <dbReference type="EMBL" id="KAA5465753.1"/>
    </source>
</evidence>
<evidence type="ECO:0000313" key="2">
    <source>
        <dbReference type="EMBL" id="CUO68850.1"/>
    </source>
</evidence>
<evidence type="ECO:0000313" key="7">
    <source>
        <dbReference type="EMBL" id="RGY25245.1"/>
    </source>
</evidence>
<dbReference type="EMBL" id="QSCS01000016">
    <property type="protein sequence ID" value="RGY25245.1"/>
    <property type="molecule type" value="Genomic_DNA"/>
</dbReference>
<dbReference type="Proteomes" id="UP000475905">
    <property type="component" value="Unassembled WGS sequence"/>
</dbReference>
<name>A0A174H714_9BACE</name>
<dbReference type="Proteomes" id="UP000283512">
    <property type="component" value="Unassembled WGS sequence"/>
</dbReference>
<reference evidence="11 12" key="2">
    <citation type="submission" date="2018-08" db="EMBL/GenBank/DDBJ databases">
        <title>A genome reference for cultivated species of the human gut microbiota.</title>
        <authorList>
            <person name="Zou Y."/>
            <person name="Xue W."/>
            <person name="Luo G."/>
        </authorList>
    </citation>
    <scope>NUCLEOTIDE SEQUENCE [LARGE SCALE GENOMIC DNA]</scope>
    <source>
        <strain evidence="6 12">AF24-29LB</strain>
        <strain evidence="9 11">AM16-49B</strain>
        <strain evidence="8 14">AM31-16AC</strain>
        <strain evidence="7 13">OF02-6LB</strain>
    </source>
</reference>
<evidence type="ECO:0000313" key="5">
    <source>
        <dbReference type="EMBL" id="KAA5495821.1"/>
    </source>
</evidence>
<evidence type="ECO:0000256" key="1">
    <source>
        <dbReference type="SAM" id="Phobius"/>
    </source>
</evidence>
<dbReference type="Proteomes" id="UP000284205">
    <property type="component" value="Unassembled WGS sequence"/>
</dbReference>
<evidence type="ECO:0000313" key="10">
    <source>
        <dbReference type="Proteomes" id="UP000095657"/>
    </source>
</evidence>
<dbReference type="Proteomes" id="UP000284689">
    <property type="component" value="Unassembled WGS sequence"/>
</dbReference>
<dbReference type="Proteomes" id="UP000284431">
    <property type="component" value="Unassembled WGS sequence"/>
</dbReference>
<reference evidence="15 16" key="3">
    <citation type="journal article" date="2019" name="Nat. Med.">
        <title>A library of human gut bacterial isolates paired with longitudinal multiomics data enables mechanistic microbiome research.</title>
        <authorList>
            <person name="Poyet M."/>
            <person name="Groussin M."/>
            <person name="Gibbons S.M."/>
            <person name="Avila-Pacheco J."/>
            <person name="Jiang X."/>
            <person name="Kearney S.M."/>
            <person name="Perrotta A.R."/>
            <person name="Berdy B."/>
            <person name="Zhao S."/>
            <person name="Lieberman T.D."/>
            <person name="Swanson P.K."/>
            <person name="Smith M."/>
            <person name="Roesemann S."/>
            <person name="Alexander J.E."/>
            <person name="Rich S.A."/>
            <person name="Livny J."/>
            <person name="Vlamakis H."/>
            <person name="Clish C."/>
            <person name="Bullock K."/>
            <person name="Deik A."/>
            <person name="Scott J."/>
            <person name="Pierce K.A."/>
            <person name="Xavier R.J."/>
            <person name="Alm E.J."/>
        </authorList>
    </citation>
    <scope>NUCLEOTIDE SEQUENCE [LARGE SCALE GENOMIC DNA]</scope>
    <source>
        <strain evidence="5 17">BIOML-A21</strain>
        <strain evidence="4 15">BIOML-A25</strain>
        <strain evidence="3 16">BIOML-A31</strain>
    </source>
</reference>
<evidence type="ECO:0000313" key="8">
    <source>
        <dbReference type="EMBL" id="RHD43379.1"/>
    </source>
</evidence>
<dbReference type="Proteomes" id="UP000095657">
    <property type="component" value="Unassembled WGS sequence"/>
</dbReference>
<evidence type="ECO:0000313" key="12">
    <source>
        <dbReference type="Proteomes" id="UP000284205"/>
    </source>
</evidence>
<evidence type="ECO:0000313" key="13">
    <source>
        <dbReference type="Proteomes" id="UP000284431"/>
    </source>
</evidence>
<dbReference type="EMBL" id="QRKD01000014">
    <property type="protein sequence ID" value="RHH88219.1"/>
    <property type="molecule type" value="Genomic_DNA"/>
</dbReference>
<sequence>MKFSTYSFKQLLSGGLLCCLILLAAYIFQAFFPGMYVDAFSSSMHLLMWLTLFVGALLWTFHEKGETFGISEVIDWQFIAAFILITADEIYMIMPREIHMEIAPVLSEYTIPVLAVIGIMVAATIKVSITLYHKLADERRQAILQAQKIQQLLDSPPPEQKGISFLRKLVENQSIAQFSAKDYLLLVEGCQIVDPEFFNWLKKQDFQLPPRDIVLCVLIRMYKKKEEILSIFCITDGTYRTMRSRARKRLGLDDKDLDIFLQKELK</sequence>
<evidence type="ECO:0000313" key="11">
    <source>
        <dbReference type="Proteomes" id="UP000283512"/>
    </source>
</evidence>
<evidence type="ECO:0000313" key="15">
    <source>
        <dbReference type="Proteomes" id="UP000427825"/>
    </source>
</evidence>
<keyword evidence="1" id="KW-0812">Transmembrane</keyword>
<evidence type="ECO:0000313" key="14">
    <source>
        <dbReference type="Proteomes" id="UP000284689"/>
    </source>
</evidence>
<dbReference type="Proteomes" id="UP000491168">
    <property type="component" value="Unassembled WGS sequence"/>
</dbReference>
<feature type="transmembrane region" description="Helical" evidence="1">
    <location>
        <begin position="44"/>
        <end position="61"/>
    </location>
</feature>
<evidence type="ECO:0000313" key="17">
    <source>
        <dbReference type="Proteomes" id="UP000491168"/>
    </source>
</evidence>
<evidence type="ECO:0000313" key="4">
    <source>
        <dbReference type="EMBL" id="KAA5481457.1"/>
    </source>
</evidence>
<dbReference type="EMBL" id="QSJD01000044">
    <property type="protein sequence ID" value="RHD43379.1"/>
    <property type="molecule type" value="Genomic_DNA"/>
</dbReference>